<dbReference type="AlphaFoldDB" id="A0A934X064"/>
<comment type="caution">
    <text evidence="1">The sequence shown here is derived from an EMBL/GenBank/DDBJ whole genome shotgun (WGS) entry which is preliminary data.</text>
</comment>
<dbReference type="Proteomes" id="UP000611723">
    <property type="component" value="Unassembled WGS sequence"/>
</dbReference>
<evidence type="ECO:0000313" key="2">
    <source>
        <dbReference type="Proteomes" id="UP000611723"/>
    </source>
</evidence>
<sequence length="583" mass="61636">MSVGQVLGSFLRYGVLFIGLFLAGKVMASDTTNATKAQLLSKKDGKVLNLPFYGVKSTSAVDIFEVVADPTALTIEKGAYGVVNITINRESIFTGQVNLTIFPSPGLPDNVSANFSPSSVASESTSSVLTLSVGEGAESGDYSIVIAGTGNYEGATKLRTVAITLTIRDIEPPGTVASFSFLENSTPLSNLSEVGGNISVDELDMPDVLNFRANTSGAANEVKWIFKEQGSGNAIRTYTDGTAPYTLYDNGGWTVVPGIYELEAIQVNEGVEGTPKQIVITINAAPEPSISISSSPASLSVFQGESIGSQITLTPNVTYSGEVTLSTNDLPTGVTAAFSPPTLNTSGTSTVTFTIADNATVGSSSIIITGVGVGGVEANTTIDLTVTRVSFPDFELTLGKNQLNLMQGEEAQVNILIEAIDGFDEAVAFEVSSSNPQVQLIIEPAILEEGAGESELSIITDENTPVGEIEIMLVASSDSKEKSATISLLVELIPVDIKPRNQFSPNGDGIDDFWEIEEIEEVPDFLVIVYDRAGREVYSAQPYKNEWDGTNKNGEQLNPTTYFYVVRDAAGNTVKSGSVNLLQ</sequence>
<dbReference type="InterPro" id="IPR026341">
    <property type="entry name" value="T9SS_type_B"/>
</dbReference>
<gene>
    <name evidence="1" type="ORF">JKA74_13690</name>
</gene>
<organism evidence="1 2">
    <name type="scientific">Marivirga aurantiaca</name>
    <dbReference type="NCBI Taxonomy" id="2802615"/>
    <lineage>
        <taxon>Bacteria</taxon>
        <taxon>Pseudomonadati</taxon>
        <taxon>Bacteroidota</taxon>
        <taxon>Cytophagia</taxon>
        <taxon>Cytophagales</taxon>
        <taxon>Marivirgaceae</taxon>
        <taxon>Marivirga</taxon>
    </lineage>
</organism>
<dbReference type="NCBIfam" id="TIGR04131">
    <property type="entry name" value="Bac_Flav_CTERM"/>
    <property type="match status" value="1"/>
</dbReference>
<dbReference type="Pfam" id="PF13585">
    <property type="entry name" value="CHU_C"/>
    <property type="match status" value="1"/>
</dbReference>
<evidence type="ECO:0000313" key="1">
    <source>
        <dbReference type="EMBL" id="MBK6266091.1"/>
    </source>
</evidence>
<protein>
    <submittedName>
        <fullName evidence="1">Gliding motility-associated C-terminal domain-containing protein</fullName>
    </submittedName>
</protein>
<proteinExistence type="predicted"/>
<reference evidence="1" key="1">
    <citation type="submission" date="2021-01" db="EMBL/GenBank/DDBJ databases">
        <title>Marivirga aurantiaca sp. nov., isolated from intertidal surface sediments.</title>
        <authorList>
            <person name="Zhang M."/>
        </authorList>
    </citation>
    <scope>NUCLEOTIDE SEQUENCE</scope>
    <source>
        <strain evidence="1">S37H4</strain>
    </source>
</reference>
<keyword evidence="2" id="KW-1185">Reference proteome</keyword>
<dbReference type="RefSeq" id="WP_201431771.1">
    <property type="nucleotide sequence ID" value="NZ_JAEQBW010000006.1"/>
</dbReference>
<accession>A0A934X064</accession>
<name>A0A934X064_9BACT</name>
<dbReference type="EMBL" id="JAEQBW010000006">
    <property type="protein sequence ID" value="MBK6266091.1"/>
    <property type="molecule type" value="Genomic_DNA"/>
</dbReference>